<evidence type="ECO:0000313" key="1">
    <source>
        <dbReference type="EMBL" id="SMO90722.1"/>
    </source>
</evidence>
<evidence type="ECO:0000313" key="2">
    <source>
        <dbReference type="Proteomes" id="UP000319555"/>
    </source>
</evidence>
<accession>A0A521F3E9</accession>
<reference evidence="1 2" key="1">
    <citation type="submission" date="2017-05" db="EMBL/GenBank/DDBJ databases">
        <authorList>
            <person name="Varghese N."/>
            <person name="Submissions S."/>
        </authorList>
    </citation>
    <scope>NUCLEOTIDE SEQUENCE [LARGE SCALE GENOMIC DNA]</scope>
    <source>
        <strain evidence="1 2">DSM 28009</strain>
    </source>
</reference>
<dbReference type="RefSeq" id="WP_246097335.1">
    <property type="nucleotide sequence ID" value="NZ_CANMDC010000017.1"/>
</dbReference>
<dbReference type="AlphaFoldDB" id="A0A521F3E9"/>
<name>A0A521F3E9_9RHOB</name>
<gene>
    <name evidence="1" type="ORF">SAMN06265380_11662</name>
</gene>
<organism evidence="1 2">
    <name type="scientific">Ruegeria faecimaris</name>
    <dbReference type="NCBI Taxonomy" id="686389"/>
    <lineage>
        <taxon>Bacteria</taxon>
        <taxon>Pseudomonadati</taxon>
        <taxon>Pseudomonadota</taxon>
        <taxon>Alphaproteobacteria</taxon>
        <taxon>Rhodobacterales</taxon>
        <taxon>Roseobacteraceae</taxon>
        <taxon>Ruegeria</taxon>
    </lineage>
</organism>
<proteinExistence type="predicted"/>
<sequence length="275" mass="31084">MRDYQIGMLWVDGPLCFLEQLCIKSYLDAGQSVRLYTHGNVSGIPEGVDTRDARDVMPGTEFIAHSRTGSPAPHSDKFRYRMLAQEPDLIWADTDAYCMRPFTTETGHFYGMLEGEIAIGVLGIPSDSPALALHIEYTTDPYRIPPWLPKRYQEPLRAAQDAGDPINVPALYWGAWGPSAFASALRQTGEHQFVLPEHVFYPVNFTRRRALARPNADLSRFFHEDTVSIHFYGRRMRSILRNRYNGLPDPDSLVGKLLAKHRINPLDAPIQNAEG</sequence>
<keyword evidence="2" id="KW-1185">Reference proteome</keyword>
<dbReference type="EMBL" id="FXTE01000016">
    <property type="protein sequence ID" value="SMO90722.1"/>
    <property type="molecule type" value="Genomic_DNA"/>
</dbReference>
<dbReference type="Proteomes" id="UP000319555">
    <property type="component" value="Unassembled WGS sequence"/>
</dbReference>
<protein>
    <submittedName>
        <fullName evidence="1">Uncharacterized protein</fullName>
    </submittedName>
</protein>